<evidence type="ECO:0000256" key="13">
    <source>
        <dbReference type="PIRSR" id="PIRSR001024-1"/>
    </source>
</evidence>
<name>A0A9P5XXD6_9AGAR</name>
<keyword evidence="6 17" id="KW-0732">Signal</keyword>
<evidence type="ECO:0000256" key="4">
    <source>
        <dbReference type="ARBA" id="ARBA00012595"/>
    </source>
</evidence>
<evidence type="ECO:0000313" key="19">
    <source>
        <dbReference type="EMBL" id="KAF9459363.1"/>
    </source>
</evidence>
<evidence type="ECO:0000256" key="8">
    <source>
        <dbReference type="ARBA" id="ARBA00022837"/>
    </source>
</evidence>
<keyword evidence="12" id="KW-0326">Glycosidase</keyword>
<organism evidence="19 20">
    <name type="scientific">Collybia nuda</name>
    <dbReference type="NCBI Taxonomy" id="64659"/>
    <lineage>
        <taxon>Eukaryota</taxon>
        <taxon>Fungi</taxon>
        <taxon>Dikarya</taxon>
        <taxon>Basidiomycota</taxon>
        <taxon>Agaricomycotina</taxon>
        <taxon>Agaricomycetes</taxon>
        <taxon>Agaricomycetidae</taxon>
        <taxon>Agaricales</taxon>
        <taxon>Tricholomatineae</taxon>
        <taxon>Clitocybaceae</taxon>
        <taxon>Collybia</taxon>
    </lineage>
</organism>
<evidence type="ECO:0000256" key="5">
    <source>
        <dbReference type="ARBA" id="ARBA00022723"/>
    </source>
</evidence>
<keyword evidence="9 15" id="KW-1015">Disulfide bond</keyword>
<evidence type="ECO:0000256" key="16">
    <source>
        <dbReference type="PIRSR" id="PIRSR001024-5"/>
    </source>
</evidence>
<dbReference type="SUPFAM" id="SSF51011">
    <property type="entry name" value="Glycosyl hydrolase domain"/>
    <property type="match status" value="1"/>
</dbReference>
<evidence type="ECO:0000256" key="12">
    <source>
        <dbReference type="ARBA" id="ARBA00023295"/>
    </source>
</evidence>
<evidence type="ECO:0000256" key="11">
    <source>
        <dbReference type="ARBA" id="ARBA00023277"/>
    </source>
</evidence>
<evidence type="ECO:0000256" key="9">
    <source>
        <dbReference type="ARBA" id="ARBA00023157"/>
    </source>
</evidence>
<feature type="chain" id="PRO_5040440381" description="alpha-amylase" evidence="17">
    <location>
        <begin position="20"/>
        <end position="530"/>
    </location>
</feature>
<feature type="disulfide bond" evidence="15">
    <location>
        <begin position="167"/>
        <end position="180"/>
    </location>
</feature>
<keyword evidence="5" id="KW-0479">Metal-binding</keyword>
<feature type="binding site" evidence="16">
    <location>
        <position position="103"/>
    </location>
    <ligand>
        <name>substrate</name>
    </ligand>
</feature>
<evidence type="ECO:0000256" key="17">
    <source>
        <dbReference type="SAM" id="SignalP"/>
    </source>
</evidence>
<reference evidence="19" key="1">
    <citation type="submission" date="2020-11" db="EMBL/GenBank/DDBJ databases">
        <authorList>
            <consortium name="DOE Joint Genome Institute"/>
            <person name="Ahrendt S."/>
            <person name="Riley R."/>
            <person name="Andreopoulos W."/>
            <person name="Labutti K."/>
            <person name="Pangilinan J."/>
            <person name="Ruiz-Duenas F.J."/>
            <person name="Barrasa J.M."/>
            <person name="Sanchez-Garcia M."/>
            <person name="Camarero S."/>
            <person name="Miyauchi S."/>
            <person name="Serrano A."/>
            <person name="Linde D."/>
            <person name="Babiker R."/>
            <person name="Drula E."/>
            <person name="Ayuso-Fernandez I."/>
            <person name="Pacheco R."/>
            <person name="Padilla G."/>
            <person name="Ferreira P."/>
            <person name="Barriuso J."/>
            <person name="Kellner H."/>
            <person name="Castanera R."/>
            <person name="Alfaro M."/>
            <person name="Ramirez L."/>
            <person name="Pisabarro A.G."/>
            <person name="Kuo A."/>
            <person name="Tritt A."/>
            <person name="Lipzen A."/>
            <person name="He G."/>
            <person name="Yan M."/>
            <person name="Ng V."/>
            <person name="Cullen D."/>
            <person name="Martin F."/>
            <person name="Rosso M.-N."/>
            <person name="Henrissat B."/>
            <person name="Hibbett D."/>
            <person name="Martinez A.T."/>
            <person name="Grigoriev I.V."/>
        </authorList>
    </citation>
    <scope>NUCLEOTIDE SEQUENCE</scope>
    <source>
        <strain evidence="19">CBS 247.69</strain>
    </source>
</reference>
<keyword evidence="7 19" id="KW-0378">Hydrolase</keyword>
<evidence type="ECO:0000256" key="6">
    <source>
        <dbReference type="ARBA" id="ARBA00022729"/>
    </source>
</evidence>
<feature type="disulfide bond" evidence="15">
    <location>
        <begin position="49"/>
        <end position="57"/>
    </location>
</feature>
<dbReference type="GO" id="GO:0005509">
    <property type="term" value="F:calcium ion binding"/>
    <property type="evidence" value="ECO:0007669"/>
    <property type="project" value="InterPro"/>
</dbReference>
<comment type="caution">
    <text evidence="19">The sequence shown here is derived from an EMBL/GenBank/DDBJ whole genome shotgun (WGS) entry which is preliminary data.</text>
</comment>
<feature type="binding site" evidence="16">
    <location>
        <position position="317"/>
    </location>
    <ligand>
        <name>substrate</name>
    </ligand>
</feature>
<dbReference type="InterPro" id="IPR017853">
    <property type="entry name" value="GH"/>
</dbReference>
<dbReference type="EMBL" id="MU150318">
    <property type="protein sequence ID" value="KAF9459363.1"/>
    <property type="molecule type" value="Genomic_DNA"/>
</dbReference>
<feature type="site" description="Transition state stabilizer" evidence="14">
    <location>
        <position position="317"/>
    </location>
</feature>
<keyword evidence="11" id="KW-0119">Carbohydrate metabolism</keyword>
<feature type="binding site" evidence="16">
    <location>
        <position position="220"/>
    </location>
    <ligand>
        <name>substrate</name>
    </ligand>
</feature>
<feature type="active site" description="Nucleophile" evidence="13">
    <location>
        <position position="222"/>
    </location>
</feature>
<evidence type="ECO:0000256" key="14">
    <source>
        <dbReference type="PIRSR" id="PIRSR001024-2"/>
    </source>
</evidence>
<dbReference type="GO" id="GO:0004556">
    <property type="term" value="F:alpha-amylase activity"/>
    <property type="evidence" value="ECO:0007669"/>
    <property type="project" value="UniProtKB-EC"/>
</dbReference>
<evidence type="ECO:0000256" key="2">
    <source>
        <dbReference type="ARBA" id="ARBA00001913"/>
    </source>
</evidence>
<dbReference type="FunFam" id="3.20.20.80:FF:000120">
    <property type="entry name" value="Alpha-amylase A"/>
    <property type="match status" value="1"/>
</dbReference>
<dbReference type="Gene3D" id="3.20.20.80">
    <property type="entry name" value="Glycosidases"/>
    <property type="match status" value="1"/>
</dbReference>
<dbReference type="PANTHER" id="PTHR10357">
    <property type="entry name" value="ALPHA-AMYLASE FAMILY MEMBER"/>
    <property type="match status" value="1"/>
</dbReference>
<feature type="signal peptide" evidence="17">
    <location>
        <begin position="1"/>
        <end position="19"/>
    </location>
</feature>
<dbReference type="SMART" id="SM00642">
    <property type="entry name" value="Aamy"/>
    <property type="match status" value="1"/>
</dbReference>
<dbReference type="Pfam" id="PF00128">
    <property type="entry name" value="Alpha-amylase"/>
    <property type="match status" value="1"/>
</dbReference>
<feature type="disulfide bond" evidence="15">
    <location>
        <begin position="454"/>
        <end position="490"/>
    </location>
</feature>
<dbReference type="Pfam" id="PF09260">
    <property type="entry name" value="A_amylase_dom_C"/>
    <property type="match status" value="1"/>
</dbReference>
<feature type="binding site" evidence="16">
    <location>
        <position position="250"/>
    </location>
    <ligand>
        <name>substrate</name>
    </ligand>
</feature>
<keyword evidence="20" id="KW-1185">Reference proteome</keyword>
<dbReference type="Proteomes" id="UP000807353">
    <property type="component" value="Unassembled WGS sequence"/>
</dbReference>
<sequence length="530" mass="58944">MLAILISIIIFALLNSALAASAEQWRGRSIYQIVTDRFALPAGVDINACDPGKQTWCGGTWKTIRDNLDYIQDAGFTAVWISPVNENYDGPRSPYGDAYHGYWSADVSKLNGHFGTAEDLKALSAELHRRNMYLMVDVVINNVMAITTTPDFSNYMFKDQSMYHQYCPIQWGNITSEQRCWLGDEKVPLPDLDTRNPTVIEQYGKWIQNLVEEYGIDGLRIDAAQHVQMDFWPPFCATAGVFCMGEVFGGLEVDEIAQYQGPLGFDSVLNFPMYSALVEAFAIPGPQNITALTHVLAKSKEKFKDTGLLGNFLENHDLPRWHNRTVDPQSLYNAMVLCFLTEGIPIVYYGQEQYFSGSGDPYNREALWTSAYERTDAYNLMSTLNQLRNFLINNTDWLLQETEILTSSPHGIAIKKGDVISVTTNIGSPPQEGTHIAIPSPYEASTATTNILTCQQWVVGARGMLDVEYTKGGVPFILVPTHSLKNSGLCEQISPKTVTARPISATQCSIHLVTILPAISLLALSVAFLF</sequence>
<dbReference type="PANTHER" id="PTHR10357:SF215">
    <property type="entry name" value="ALPHA-AMYLASE 1"/>
    <property type="match status" value="1"/>
</dbReference>
<dbReference type="InterPro" id="IPR015340">
    <property type="entry name" value="A_amylase_C_dom"/>
</dbReference>
<evidence type="ECO:0000256" key="1">
    <source>
        <dbReference type="ARBA" id="ARBA00000548"/>
    </source>
</evidence>
<dbReference type="GO" id="GO:0016052">
    <property type="term" value="P:carbohydrate catabolic process"/>
    <property type="evidence" value="ECO:0007669"/>
    <property type="project" value="InterPro"/>
</dbReference>
<evidence type="ECO:0000256" key="15">
    <source>
        <dbReference type="PIRSR" id="PIRSR001024-4"/>
    </source>
</evidence>
<dbReference type="Gene3D" id="2.60.40.1180">
    <property type="entry name" value="Golgi alpha-mannosidase II"/>
    <property type="match status" value="1"/>
</dbReference>
<protein>
    <recommendedName>
        <fullName evidence="4">alpha-amylase</fullName>
        <ecNumber evidence="4">3.2.1.1</ecNumber>
    </recommendedName>
</protein>
<dbReference type="SUPFAM" id="SSF51445">
    <property type="entry name" value="(Trans)glycosidases"/>
    <property type="match status" value="1"/>
</dbReference>
<keyword evidence="10" id="KW-0325">Glycoprotein</keyword>
<comment type="similarity">
    <text evidence="3">Belongs to the glycosyl hydrolase 13 family.</text>
</comment>
<feature type="domain" description="Glycosyl hydrolase family 13 catalytic" evidence="18">
    <location>
        <begin position="32"/>
        <end position="388"/>
    </location>
</feature>
<comment type="cofactor">
    <cofactor evidence="2">
        <name>Ca(2+)</name>
        <dbReference type="ChEBI" id="CHEBI:29108"/>
    </cofactor>
</comment>
<dbReference type="InterPro" id="IPR013777">
    <property type="entry name" value="A-amylase-like"/>
</dbReference>
<comment type="catalytic activity">
    <reaction evidence="1">
        <text>Endohydrolysis of (1-&gt;4)-alpha-D-glucosidic linkages in polysaccharides containing three or more (1-&gt;4)-alpha-linked D-glucose units.</text>
        <dbReference type="EC" id="3.2.1.1"/>
    </reaction>
</comment>
<proteinExistence type="inferred from homology"/>
<feature type="active site" description="Proton donor" evidence="13">
    <location>
        <position position="246"/>
    </location>
</feature>
<evidence type="ECO:0000256" key="7">
    <source>
        <dbReference type="ARBA" id="ARBA00022801"/>
    </source>
</evidence>
<dbReference type="AlphaFoldDB" id="A0A9P5XXD6"/>
<accession>A0A9P5XXD6</accession>
<evidence type="ECO:0000256" key="3">
    <source>
        <dbReference type="ARBA" id="ARBA00008061"/>
    </source>
</evidence>
<dbReference type="CDD" id="cd11319">
    <property type="entry name" value="AmyAc_euk_AmyA"/>
    <property type="match status" value="1"/>
</dbReference>
<gene>
    <name evidence="19" type="ORF">BDZ94DRAFT_1268483</name>
</gene>
<dbReference type="PIRSF" id="PIRSF001024">
    <property type="entry name" value="Alph-amyl_fung"/>
    <property type="match status" value="1"/>
</dbReference>
<evidence type="ECO:0000259" key="18">
    <source>
        <dbReference type="SMART" id="SM00642"/>
    </source>
</evidence>
<dbReference type="InterPro" id="IPR006047">
    <property type="entry name" value="GH13_cat_dom"/>
</dbReference>
<keyword evidence="8" id="KW-0106">Calcium</keyword>
<evidence type="ECO:0000313" key="20">
    <source>
        <dbReference type="Proteomes" id="UP000807353"/>
    </source>
</evidence>
<dbReference type="OrthoDB" id="204980at2759"/>
<evidence type="ECO:0000256" key="10">
    <source>
        <dbReference type="ARBA" id="ARBA00023180"/>
    </source>
</evidence>
<feature type="binding site" evidence="16">
    <location>
        <position position="54"/>
    </location>
    <ligand>
        <name>substrate</name>
    </ligand>
</feature>
<dbReference type="InterPro" id="IPR013780">
    <property type="entry name" value="Glyco_hydro_b"/>
</dbReference>
<dbReference type="EC" id="3.2.1.1" evidence="4"/>
<feature type="binding site" evidence="16">
    <location>
        <position position="364"/>
    </location>
    <ligand>
        <name>substrate</name>
    </ligand>
</feature>